<organism evidence="2 3">
    <name type="scientific">Streptomyces dubilierae</name>
    <dbReference type="NCBI Taxonomy" id="3075533"/>
    <lineage>
        <taxon>Bacteria</taxon>
        <taxon>Bacillati</taxon>
        <taxon>Actinomycetota</taxon>
        <taxon>Actinomycetes</taxon>
        <taxon>Kitasatosporales</taxon>
        <taxon>Streptomycetaceae</taxon>
        <taxon>Streptomyces</taxon>
    </lineage>
</organism>
<keyword evidence="3" id="KW-1185">Reference proteome</keyword>
<dbReference type="RefSeq" id="WP_311683162.1">
    <property type="nucleotide sequence ID" value="NZ_JAVREU010000007.1"/>
</dbReference>
<feature type="domain" description="HTH cro/C1-type" evidence="1">
    <location>
        <begin position="18"/>
        <end position="72"/>
    </location>
</feature>
<protein>
    <submittedName>
        <fullName evidence="2">Helix-turn-helix transcriptional regulator</fullName>
    </submittedName>
</protein>
<comment type="caution">
    <text evidence="2">The sequence shown here is derived from an EMBL/GenBank/DDBJ whole genome shotgun (WGS) entry which is preliminary data.</text>
</comment>
<reference evidence="3" key="1">
    <citation type="submission" date="2023-07" db="EMBL/GenBank/DDBJ databases">
        <title>30 novel species of actinomycetes from the DSMZ collection.</title>
        <authorList>
            <person name="Nouioui I."/>
        </authorList>
    </citation>
    <scope>NUCLEOTIDE SEQUENCE [LARGE SCALE GENOMIC DNA]</scope>
    <source>
        <strain evidence="3">DSM 41921</strain>
    </source>
</reference>
<dbReference type="InterPro" id="IPR001387">
    <property type="entry name" value="Cro/C1-type_HTH"/>
</dbReference>
<dbReference type="PROSITE" id="PS50943">
    <property type="entry name" value="HTH_CROC1"/>
    <property type="match status" value="1"/>
</dbReference>
<dbReference type="CDD" id="cd00093">
    <property type="entry name" value="HTH_XRE"/>
    <property type="match status" value="1"/>
</dbReference>
<proteinExistence type="predicted"/>
<name>A0ABU2PDS8_9ACTN</name>
<dbReference type="Gene3D" id="1.10.260.40">
    <property type="entry name" value="lambda repressor-like DNA-binding domains"/>
    <property type="match status" value="1"/>
</dbReference>
<gene>
    <name evidence="2" type="ORF">RM641_18630</name>
</gene>
<accession>A0ABU2PDS8</accession>
<dbReference type="SMART" id="SM00530">
    <property type="entry name" value="HTH_XRE"/>
    <property type="match status" value="1"/>
</dbReference>
<evidence type="ECO:0000313" key="2">
    <source>
        <dbReference type="EMBL" id="MDT0389450.1"/>
    </source>
</evidence>
<evidence type="ECO:0000313" key="3">
    <source>
        <dbReference type="Proteomes" id="UP001183586"/>
    </source>
</evidence>
<dbReference type="InterPro" id="IPR043917">
    <property type="entry name" value="DUF5753"/>
</dbReference>
<evidence type="ECO:0000259" key="1">
    <source>
        <dbReference type="PROSITE" id="PS50943"/>
    </source>
</evidence>
<dbReference type="Pfam" id="PF19054">
    <property type="entry name" value="DUF5753"/>
    <property type="match status" value="1"/>
</dbReference>
<sequence length="278" mass="31860">MTVTENPMYSRQRLAQRLRKGREDSGLTQQQVAESFGWSPSKVIRIESGSKPVNVPDAMVLMTKYGITGEEAERLTELARAARQPSWYAGYKEILSPEFEAYLAYEESASIVRDFARNVIPGLLQTEEYSEALFAAFGTAPDVVQKRVELRMRRQKVLDTSAEFFYVLDESTLRRQVGSETVMRHQYEALVAANDRPNVKVLYVPFEVGIYPLFRSPYTIFEFPDSDDLVAYLEKPETEELLSEKTPRSGRQSPSDYLDAFWKVEHSLARDITQGDWL</sequence>
<dbReference type="EMBL" id="JAVREU010000007">
    <property type="protein sequence ID" value="MDT0389450.1"/>
    <property type="molecule type" value="Genomic_DNA"/>
</dbReference>
<dbReference type="InterPro" id="IPR010982">
    <property type="entry name" value="Lambda_DNA-bd_dom_sf"/>
</dbReference>
<dbReference type="Pfam" id="PF13560">
    <property type="entry name" value="HTH_31"/>
    <property type="match status" value="1"/>
</dbReference>
<dbReference type="Proteomes" id="UP001183586">
    <property type="component" value="Unassembled WGS sequence"/>
</dbReference>
<dbReference type="SUPFAM" id="SSF47413">
    <property type="entry name" value="lambda repressor-like DNA-binding domains"/>
    <property type="match status" value="1"/>
</dbReference>